<evidence type="ECO:0000313" key="4">
    <source>
        <dbReference type="RefSeq" id="XP_018320922.1"/>
    </source>
</evidence>
<dbReference type="PANTHER" id="PTHR16065">
    <property type="entry name" value="COILED-COIL DOMAIN CONTAINING 198"/>
    <property type="match status" value="1"/>
</dbReference>
<keyword evidence="3" id="KW-1185">Reference proteome</keyword>
<gene>
    <name evidence="4" type="primary">LOC108734036</name>
</gene>
<dbReference type="Proteomes" id="UP000192223">
    <property type="component" value="Unplaced"/>
</dbReference>
<accession>A0A1W4WKD6</accession>
<feature type="compositionally biased region" description="Polar residues" evidence="2">
    <location>
        <begin position="18"/>
        <end position="27"/>
    </location>
</feature>
<evidence type="ECO:0000256" key="2">
    <source>
        <dbReference type="SAM" id="MobiDB-lite"/>
    </source>
</evidence>
<dbReference type="OrthoDB" id="6344011at2759"/>
<dbReference type="KEGG" id="apln:108734036"/>
<protein>
    <submittedName>
        <fullName evidence="4">Uncharacterized protein LOC108734036</fullName>
    </submittedName>
</protein>
<sequence length="176" mass="19916">MGCSAAKNVTIEPLNGHAVTTDSNLSRKNSKANPVITKTSSDPPLESEEPQTEVLENITMNNVQETTNGLSFDIAFQEDDKDDSIIKKHPPKRLQKFEEPPVANPVSLEQLKEKLDEAEERRQQILQQRMESARNSFRKQSSIYSIDEVDMQKLIVPEEVHGQMSETVVYSENSHH</sequence>
<proteinExistence type="predicted"/>
<organism evidence="3 4">
    <name type="scientific">Agrilus planipennis</name>
    <name type="common">Emerald ash borer</name>
    <name type="synonym">Agrilus marcopoli</name>
    <dbReference type="NCBI Taxonomy" id="224129"/>
    <lineage>
        <taxon>Eukaryota</taxon>
        <taxon>Metazoa</taxon>
        <taxon>Ecdysozoa</taxon>
        <taxon>Arthropoda</taxon>
        <taxon>Hexapoda</taxon>
        <taxon>Insecta</taxon>
        <taxon>Pterygota</taxon>
        <taxon>Neoptera</taxon>
        <taxon>Endopterygota</taxon>
        <taxon>Coleoptera</taxon>
        <taxon>Polyphaga</taxon>
        <taxon>Elateriformia</taxon>
        <taxon>Buprestoidea</taxon>
        <taxon>Buprestidae</taxon>
        <taxon>Agrilinae</taxon>
        <taxon>Agrilus</taxon>
    </lineage>
</organism>
<evidence type="ECO:0000256" key="1">
    <source>
        <dbReference type="SAM" id="Coils"/>
    </source>
</evidence>
<feature type="region of interest" description="Disordered" evidence="2">
    <location>
        <begin position="1"/>
        <end position="50"/>
    </location>
</feature>
<dbReference type="RefSeq" id="XP_018320922.1">
    <property type="nucleotide sequence ID" value="XM_018465420.1"/>
</dbReference>
<name>A0A1W4WKD6_AGRPL</name>
<dbReference type="AlphaFoldDB" id="A0A1W4WKD6"/>
<dbReference type="GO" id="GO:0031110">
    <property type="term" value="P:regulation of microtubule polymerization or depolymerization"/>
    <property type="evidence" value="ECO:0007669"/>
    <property type="project" value="InterPro"/>
</dbReference>
<feature type="coiled-coil region" evidence="1">
    <location>
        <begin position="108"/>
        <end position="135"/>
    </location>
</feature>
<dbReference type="GeneID" id="108734036"/>
<dbReference type="PANTHER" id="PTHR16065:SF2">
    <property type="entry name" value="COILED-COIL DOMAIN CONTAINING 198"/>
    <property type="match status" value="1"/>
</dbReference>
<dbReference type="InParanoid" id="A0A1W4WKD6"/>
<dbReference type="Pfam" id="PF00836">
    <property type="entry name" value="Stathmin"/>
    <property type="match status" value="1"/>
</dbReference>
<keyword evidence="1" id="KW-0175">Coiled coil</keyword>
<evidence type="ECO:0000313" key="3">
    <source>
        <dbReference type="Proteomes" id="UP000192223"/>
    </source>
</evidence>
<dbReference type="STRING" id="224129.A0A1W4WKD6"/>
<reference evidence="4" key="1">
    <citation type="submission" date="2025-08" db="UniProtKB">
        <authorList>
            <consortium name="RefSeq"/>
        </authorList>
    </citation>
    <scope>IDENTIFICATION</scope>
    <source>
        <tissue evidence="4">Entire body</tissue>
    </source>
</reference>
<dbReference type="Gene3D" id="6.10.280.30">
    <property type="match status" value="1"/>
</dbReference>
<dbReference type="InterPro" id="IPR000956">
    <property type="entry name" value="Stathmin_fam"/>
</dbReference>
<dbReference type="InterPro" id="IPR029235">
    <property type="entry name" value="FAME"/>
</dbReference>